<dbReference type="InterPro" id="IPR006680">
    <property type="entry name" value="Amidohydro-rel"/>
</dbReference>
<evidence type="ECO:0000313" key="2">
    <source>
        <dbReference type="EMBL" id="MCU6748776.1"/>
    </source>
</evidence>
<name>A0ABT2TFK1_9FIRM</name>
<keyword evidence="3" id="KW-1185">Reference proteome</keyword>
<dbReference type="PANTHER" id="PTHR43383:SF2">
    <property type="entry name" value="AMIDOHYDROLASE 2 FAMILY PROTEIN"/>
    <property type="match status" value="1"/>
</dbReference>
<dbReference type="Proteomes" id="UP001652394">
    <property type="component" value="Unassembled WGS sequence"/>
</dbReference>
<organism evidence="2 3">
    <name type="scientific">Faecalicatena acetigenes</name>
    <dbReference type="NCBI Taxonomy" id="2981790"/>
    <lineage>
        <taxon>Bacteria</taxon>
        <taxon>Bacillati</taxon>
        <taxon>Bacillota</taxon>
        <taxon>Clostridia</taxon>
        <taxon>Lachnospirales</taxon>
        <taxon>Lachnospiraceae</taxon>
        <taxon>Faecalicatena</taxon>
    </lineage>
</organism>
<proteinExistence type="predicted"/>
<dbReference type="InterPro" id="IPR032466">
    <property type="entry name" value="Metal_Hydrolase"/>
</dbReference>
<dbReference type="PANTHER" id="PTHR43383">
    <property type="entry name" value="NODULIN 6"/>
    <property type="match status" value="1"/>
</dbReference>
<feature type="domain" description="Amidohydrolase-related" evidence="1">
    <location>
        <begin position="217"/>
        <end position="379"/>
    </location>
</feature>
<protein>
    <submittedName>
        <fullName evidence="2">Amidohydrolase family protein</fullName>
    </submittedName>
</protein>
<sequence>MKKLDLSGIPAIDNHCHPFPYGREAKDFERALCIGLYPVESEDMRHTILYHMMTNELKRFFKMDAGASQEEVVKQRNKARSMNTYVQDLIKDAGLEALLVDFGYPITRKTLTSQEISDFYKEVGDTKVYGINRIEWVAEKILAEEPSFDEFTRRLKEDTVAMIKNENLVAVKSVIAYLTGLKVEVLSEEEFRSGYYAYLADPQDIVAEKKVRDYTFLKGCEICREQDVPLQIHTGLGDSPDCNMLQCNPLLLFDAINSSYCQGTKIVLIHASYPYLEELGILLNHYTNIYADVSSMIPYASFAADDKLLKLFEMAPLNKIFYGSDGAGVPEHMWLAARFVRKSLARALETLMDRGYITEEYAMKAARNILCDNLRRVYKI</sequence>
<dbReference type="Pfam" id="PF04909">
    <property type="entry name" value="Amidohydro_2"/>
    <property type="match status" value="1"/>
</dbReference>
<dbReference type="EMBL" id="JAOQJX010000036">
    <property type="protein sequence ID" value="MCU6748776.1"/>
    <property type="molecule type" value="Genomic_DNA"/>
</dbReference>
<evidence type="ECO:0000259" key="1">
    <source>
        <dbReference type="Pfam" id="PF04909"/>
    </source>
</evidence>
<gene>
    <name evidence="2" type="ORF">OCV51_14125</name>
</gene>
<dbReference type="SUPFAM" id="SSF51556">
    <property type="entry name" value="Metallo-dependent hydrolases"/>
    <property type="match status" value="1"/>
</dbReference>
<evidence type="ECO:0000313" key="3">
    <source>
        <dbReference type="Proteomes" id="UP001652394"/>
    </source>
</evidence>
<comment type="caution">
    <text evidence="2">The sequence shown here is derived from an EMBL/GenBank/DDBJ whole genome shotgun (WGS) entry which is preliminary data.</text>
</comment>
<reference evidence="2 3" key="1">
    <citation type="journal article" date="2021" name="ISME Commun">
        <title>Automated analysis of genomic sequences facilitates high-throughput and comprehensive description of bacteria.</title>
        <authorList>
            <person name="Hitch T.C.A."/>
        </authorList>
    </citation>
    <scope>NUCLEOTIDE SEQUENCE [LARGE SCALE GENOMIC DNA]</scope>
    <source>
        <strain evidence="2 3">H2_18</strain>
    </source>
</reference>
<accession>A0ABT2TFK1</accession>
<dbReference type="RefSeq" id="WP_162858214.1">
    <property type="nucleotide sequence ID" value="NZ_JAOQJX010000036.1"/>
</dbReference>
<dbReference type="Gene3D" id="3.20.20.140">
    <property type="entry name" value="Metal-dependent hydrolases"/>
    <property type="match status" value="1"/>
</dbReference>